<keyword evidence="3 5" id="KW-1133">Transmembrane helix</keyword>
<reference evidence="7 8" key="1">
    <citation type="submission" date="2020-05" db="EMBL/GenBank/DDBJ databases">
        <title>Nakamurella sp. DB0629 isolated from air conditioner.</title>
        <authorList>
            <person name="Kim D.H."/>
            <person name="Kim D.-U."/>
        </authorList>
    </citation>
    <scope>NUCLEOTIDE SEQUENCE [LARGE SCALE GENOMIC DNA]</scope>
    <source>
        <strain evidence="7 8">DB0629</strain>
    </source>
</reference>
<feature type="domain" description="ABC-2 type transporter transmembrane" evidence="6">
    <location>
        <begin position="9"/>
        <end position="113"/>
    </location>
</feature>
<evidence type="ECO:0000313" key="7">
    <source>
        <dbReference type="EMBL" id="NNG36712.1"/>
    </source>
</evidence>
<organism evidence="7 8">
    <name type="scientific">Nakamurella aerolata</name>
    <dbReference type="NCBI Taxonomy" id="1656892"/>
    <lineage>
        <taxon>Bacteria</taxon>
        <taxon>Bacillati</taxon>
        <taxon>Actinomycetota</taxon>
        <taxon>Actinomycetes</taxon>
        <taxon>Nakamurellales</taxon>
        <taxon>Nakamurellaceae</taxon>
        <taxon>Nakamurella</taxon>
    </lineage>
</organism>
<feature type="transmembrane region" description="Helical" evidence="5">
    <location>
        <begin position="142"/>
        <end position="163"/>
    </location>
</feature>
<dbReference type="GO" id="GO:0140359">
    <property type="term" value="F:ABC-type transporter activity"/>
    <property type="evidence" value="ECO:0007669"/>
    <property type="project" value="InterPro"/>
</dbReference>
<dbReference type="EMBL" id="JABEND010000008">
    <property type="protein sequence ID" value="NNG36712.1"/>
    <property type="molecule type" value="Genomic_DNA"/>
</dbReference>
<keyword evidence="2 5" id="KW-0812">Transmembrane</keyword>
<dbReference type="GO" id="GO:0016020">
    <property type="term" value="C:membrane"/>
    <property type="evidence" value="ECO:0007669"/>
    <property type="project" value="UniProtKB-SubCell"/>
</dbReference>
<evidence type="ECO:0000256" key="4">
    <source>
        <dbReference type="ARBA" id="ARBA00023136"/>
    </source>
</evidence>
<name>A0A849AIT2_9ACTN</name>
<dbReference type="InterPro" id="IPR013525">
    <property type="entry name" value="ABC2_TM"/>
</dbReference>
<keyword evidence="8" id="KW-1185">Reference proteome</keyword>
<feature type="transmembrane region" description="Helical" evidence="5">
    <location>
        <begin position="235"/>
        <end position="256"/>
    </location>
</feature>
<feature type="transmembrane region" description="Helical" evidence="5">
    <location>
        <begin position="296"/>
        <end position="317"/>
    </location>
</feature>
<gene>
    <name evidence="7" type="ORF">HKD39_13520</name>
</gene>
<protein>
    <submittedName>
        <fullName evidence="7">DUF3533 domain-containing protein</fullName>
    </submittedName>
</protein>
<dbReference type="Pfam" id="PF12698">
    <property type="entry name" value="ABC2_membrane_3"/>
    <property type="match status" value="1"/>
</dbReference>
<dbReference type="Proteomes" id="UP000562984">
    <property type="component" value="Unassembled WGS sequence"/>
</dbReference>
<evidence type="ECO:0000313" key="8">
    <source>
        <dbReference type="Proteomes" id="UP000562984"/>
    </source>
</evidence>
<comment type="subcellular location">
    <subcellularLocation>
        <location evidence="1">Membrane</location>
        <topology evidence="1">Multi-pass membrane protein</topology>
    </subcellularLocation>
</comment>
<evidence type="ECO:0000256" key="3">
    <source>
        <dbReference type="ARBA" id="ARBA00022989"/>
    </source>
</evidence>
<dbReference type="AlphaFoldDB" id="A0A849AIT2"/>
<accession>A0A849AIT2</accession>
<evidence type="ECO:0000259" key="6">
    <source>
        <dbReference type="Pfam" id="PF12698"/>
    </source>
</evidence>
<comment type="caution">
    <text evidence="7">The sequence shown here is derived from an EMBL/GenBank/DDBJ whole genome shotgun (WGS) entry which is preliminary data.</text>
</comment>
<evidence type="ECO:0000256" key="2">
    <source>
        <dbReference type="ARBA" id="ARBA00022692"/>
    </source>
</evidence>
<evidence type="ECO:0000256" key="5">
    <source>
        <dbReference type="SAM" id="Phobius"/>
    </source>
</evidence>
<feature type="transmembrane region" description="Helical" evidence="5">
    <location>
        <begin position="208"/>
        <end position="228"/>
    </location>
</feature>
<evidence type="ECO:0000256" key="1">
    <source>
        <dbReference type="ARBA" id="ARBA00004141"/>
    </source>
</evidence>
<keyword evidence="4 5" id="KW-0472">Membrane</keyword>
<proteinExistence type="predicted"/>
<sequence length="344" mass="35620">MAPRTVLLVIGVLLLQLGFILSYVGAFHSPKPHEIPMAVVAPQQVSGQLVQQYNAAPGDPIAATAMPEQQAREALRKGETDAVLIINPQGTQDTLLVATGGGSSVAEAVETIVQQGQATQQRTVTVQDEIPLQPGDSRGLTGFYLVIGWLVGGYLMASLLGVASGSRPANMRRAGFRLGASALYAIASGLGGALIVDQALNALTGHFMALWWLGALVVFAAATVTIAFQTLLGVVGIGVTVLIFVILGNPSAGGAYQSQLLPPFWRGISEALPNGAGTAAVRKIIYFGSHNIAGNIWVLAIWAAAGLAVTLVGAGVLQRRAHRRAERRAAKAAEHTSAGTAVTA</sequence>
<feature type="transmembrane region" description="Helical" evidence="5">
    <location>
        <begin position="175"/>
        <end position="196"/>
    </location>
</feature>